<reference evidence="6 7" key="1">
    <citation type="submission" date="2023-10" db="EMBL/GenBank/DDBJ databases">
        <title>Roseovarius strain S88 nov., isolated from a marine algae.</title>
        <authorList>
            <person name="Lee M.W."/>
            <person name="Lee J.K."/>
            <person name="Kim J.M."/>
            <person name="Choi D.G."/>
            <person name="Baek J.H."/>
            <person name="Bayburt H."/>
            <person name="Jung J.J."/>
            <person name="Han D.M."/>
            <person name="Jeon C.O."/>
        </authorList>
    </citation>
    <scope>NUCLEOTIDE SEQUENCE [LARGE SCALE GENOMIC DNA]</scope>
    <source>
        <strain evidence="6 7">S88</strain>
    </source>
</reference>
<dbReference type="InterPro" id="IPR032783">
    <property type="entry name" value="AraC_lig"/>
</dbReference>
<evidence type="ECO:0000256" key="1">
    <source>
        <dbReference type="ARBA" id="ARBA00023015"/>
    </source>
</evidence>
<evidence type="ECO:0000259" key="5">
    <source>
        <dbReference type="PROSITE" id="PS01124"/>
    </source>
</evidence>
<dbReference type="Proteomes" id="UP001364156">
    <property type="component" value="Chromosome"/>
</dbReference>
<evidence type="ECO:0000313" key="6">
    <source>
        <dbReference type="EMBL" id="WWR45614.1"/>
    </source>
</evidence>
<feature type="region of interest" description="Disordered" evidence="4">
    <location>
        <begin position="290"/>
        <end position="309"/>
    </location>
</feature>
<dbReference type="InterPro" id="IPR011051">
    <property type="entry name" value="RmlC_Cupin_sf"/>
</dbReference>
<keyword evidence="3" id="KW-0804">Transcription</keyword>
<protein>
    <submittedName>
        <fullName evidence="6">AraC family transcriptional regulator</fullName>
    </submittedName>
</protein>
<evidence type="ECO:0000256" key="4">
    <source>
        <dbReference type="SAM" id="MobiDB-lite"/>
    </source>
</evidence>
<dbReference type="PROSITE" id="PS01124">
    <property type="entry name" value="HTH_ARAC_FAMILY_2"/>
    <property type="match status" value="1"/>
</dbReference>
<keyword evidence="2" id="KW-0238">DNA-binding</keyword>
<name>A0ABZ2HHC8_9RHOB</name>
<dbReference type="EMBL" id="CP146069">
    <property type="protein sequence ID" value="WWR45614.1"/>
    <property type="molecule type" value="Genomic_DNA"/>
</dbReference>
<dbReference type="InterPro" id="IPR020449">
    <property type="entry name" value="Tscrpt_reg_AraC-type_HTH"/>
</dbReference>
<feature type="domain" description="HTH araC/xylS-type" evidence="5">
    <location>
        <begin position="199"/>
        <end position="300"/>
    </location>
</feature>
<dbReference type="InterPro" id="IPR009057">
    <property type="entry name" value="Homeodomain-like_sf"/>
</dbReference>
<accession>A0ABZ2HHC8</accession>
<gene>
    <name evidence="6" type="ORF">RZ517_12535</name>
</gene>
<dbReference type="InterPro" id="IPR050204">
    <property type="entry name" value="AraC_XylS_family_regulators"/>
</dbReference>
<organism evidence="6 7">
    <name type="scientific">Roseovarius phycicola</name>
    <dbReference type="NCBI Taxonomy" id="3080976"/>
    <lineage>
        <taxon>Bacteria</taxon>
        <taxon>Pseudomonadati</taxon>
        <taxon>Pseudomonadota</taxon>
        <taxon>Alphaproteobacteria</taxon>
        <taxon>Rhodobacterales</taxon>
        <taxon>Roseobacteraceae</taxon>
        <taxon>Roseovarius</taxon>
    </lineage>
</organism>
<evidence type="ECO:0000256" key="2">
    <source>
        <dbReference type="ARBA" id="ARBA00023125"/>
    </source>
</evidence>
<proteinExistence type="predicted"/>
<evidence type="ECO:0000256" key="3">
    <source>
        <dbReference type="ARBA" id="ARBA00023163"/>
    </source>
</evidence>
<dbReference type="PANTHER" id="PTHR46796:SF13">
    <property type="entry name" value="HTH-TYPE TRANSCRIPTIONAL ACTIVATOR RHAS"/>
    <property type="match status" value="1"/>
</dbReference>
<dbReference type="InterPro" id="IPR018060">
    <property type="entry name" value="HTH_AraC"/>
</dbReference>
<dbReference type="Gene3D" id="2.60.120.10">
    <property type="entry name" value="Jelly Rolls"/>
    <property type="match status" value="1"/>
</dbReference>
<dbReference type="Pfam" id="PF12833">
    <property type="entry name" value="HTH_18"/>
    <property type="match status" value="1"/>
</dbReference>
<dbReference type="Pfam" id="PF12852">
    <property type="entry name" value="Cupin_6"/>
    <property type="match status" value="1"/>
</dbReference>
<keyword evidence="1" id="KW-0805">Transcription regulation</keyword>
<dbReference type="PANTHER" id="PTHR46796">
    <property type="entry name" value="HTH-TYPE TRANSCRIPTIONAL ACTIVATOR RHAS-RELATED"/>
    <property type="match status" value="1"/>
</dbReference>
<dbReference type="CDD" id="cd02208">
    <property type="entry name" value="cupin_RmlC-like"/>
    <property type="match status" value="1"/>
</dbReference>
<dbReference type="PRINTS" id="PR00032">
    <property type="entry name" value="HTHARAC"/>
</dbReference>
<evidence type="ECO:0000313" key="7">
    <source>
        <dbReference type="Proteomes" id="UP001364156"/>
    </source>
</evidence>
<dbReference type="SUPFAM" id="SSF46689">
    <property type="entry name" value="Homeodomain-like"/>
    <property type="match status" value="2"/>
</dbReference>
<dbReference type="SMART" id="SM00342">
    <property type="entry name" value="HTH_ARAC"/>
    <property type="match status" value="1"/>
</dbReference>
<sequence>MNFDEVLDRIDIFPDPFAVCELRGACDLGLGQDTGATLHYILSGQGEIILRGAPSIPVSQGALVLIPAMHRHTLRSEGPSTHPVPECKPAELQLRRLLKSEPGTMVNARITALCAHVRVGLRGASDVIDLIRAPLCENITQGETLGPVLQMLLQELSAPTLGSRAMIRVLLTQCMIDLLRRRFARDGASVGWMNLLKDTSLWASLRAMLDDPGGAHTVESLAELCGMSRSRFAQRFADVFGTGPIELLRDLRIRKAGVLLRESDLPVKAVAHQVGFSSRTAFSRMFERSTGVSPSDFRNGRQGSMPDTI</sequence>
<dbReference type="SUPFAM" id="SSF51182">
    <property type="entry name" value="RmlC-like cupins"/>
    <property type="match status" value="1"/>
</dbReference>
<keyword evidence="7" id="KW-1185">Reference proteome</keyword>
<dbReference type="RefSeq" id="WP_338548536.1">
    <property type="nucleotide sequence ID" value="NZ_CP146069.1"/>
</dbReference>
<dbReference type="InterPro" id="IPR014710">
    <property type="entry name" value="RmlC-like_jellyroll"/>
</dbReference>
<dbReference type="Gene3D" id="1.10.10.60">
    <property type="entry name" value="Homeodomain-like"/>
    <property type="match status" value="2"/>
</dbReference>